<accession>A0A2N6PE73</accession>
<dbReference type="CDD" id="cd00761">
    <property type="entry name" value="Glyco_tranf_GTA_type"/>
    <property type="match status" value="1"/>
</dbReference>
<dbReference type="SUPFAM" id="SSF53448">
    <property type="entry name" value="Nucleotide-diphospho-sugar transferases"/>
    <property type="match status" value="1"/>
</dbReference>
<dbReference type="GO" id="GO:0016758">
    <property type="term" value="F:hexosyltransferase activity"/>
    <property type="evidence" value="ECO:0007669"/>
    <property type="project" value="UniProtKB-ARBA"/>
</dbReference>
<keyword evidence="4" id="KW-1185">Reference proteome</keyword>
<organism evidence="3 4">
    <name type="scientific">Brevibacterium luteolum</name>
    <dbReference type="NCBI Taxonomy" id="199591"/>
    <lineage>
        <taxon>Bacteria</taxon>
        <taxon>Bacillati</taxon>
        <taxon>Actinomycetota</taxon>
        <taxon>Actinomycetes</taxon>
        <taxon>Micrococcales</taxon>
        <taxon>Brevibacteriaceae</taxon>
        <taxon>Brevibacterium</taxon>
    </lineage>
</organism>
<gene>
    <name evidence="3" type="ORF">CJ198_13910</name>
</gene>
<dbReference type="PANTHER" id="PTHR22916:SF3">
    <property type="entry name" value="UDP-GLCNAC:BETAGAL BETA-1,3-N-ACETYLGLUCOSAMINYLTRANSFERASE-LIKE PROTEIN 1"/>
    <property type="match status" value="1"/>
</dbReference>
<feature type="transmembrane region" description="Helical" evidence="1">
    <location>
        <begin position="33"/>
        <end position="51"/>
    </location>
</feature>
<protein>
    <recommendedName>
        <fullName evidence="2">Glycosyltransferase 2-like domain-containing protein</fullName>
    </recommendedName>
</protein>
<keyword evidence="1" id="KW-0812">Transmembrane</keyword>
<comment type="caution">
    <text evidence="3">The sequence shown here is derived from an EMBL/GenBank/DDBJ whole genome shotgun (WGS) entry which is preliminary data.</text>
</comment>
<evidence type="ECO:0000259" key="2">
    <source>
        <dbReference type="Pfam" id="PF00535"/>
    </source>
</evidence>
<dbReference type="Pfam" id="PF00535">
    <property type="entry name" value="Glycos_transf_2"/>
    <property type="match status" value="1"/>
</dbReference>
<evidence type="ECO:0000313" key="4">
    <source>
        <dbReference type="Proteomes" id="UP000235703"/>
    </source>
</evidence>
<reference evidence="3 4" key="1">
    <citation type="submission" date="2017-09" db="EMBL/GenBank/DDBJ databases">
        <title>Bacterial strain isolated from the female urinary microbiota.</title>
        <authorList>
            <person name="Thomas-White K."/>
            <person name="Kumar N."/>
            <person name="Forster S."/>
            <person name="Putonti C."/>
            <person name="Lawley T."/>
            <person name="Wolfe A.J."/>
        </authorList>
    </citation>
    <scope>NUCLEOTIDE SEQUENCE [LARGE SCALE GENOMIC DNA]</scope>
    <source>
        <strain evidence="3 4">UMB0680</strain>
    </source>
</reference>
<sequence length="954" mass="105643">MQRFRSSVNAAVALGVCFGIAAAVVAAFERLGLALAFLAAAIILVGLSVALSHRFTVRSTQSARVTAQRDTRALVSNIRSVQAEVGSSMEALRGSERAMTAAQKAAEKATKQLRRSVGNTVAGHGAYFGIGTDYEYASRAREQLGRFETFAVRNKSIAAREPLARSATNMQFGVRDTIRTLRVLRAGRIPGSMDILRKWHAPSLLSLARLIANQNQYTTDTADAELLFRFVKEVHGDKALGKNDVYMYAECLADLGQHGQAYKAFTVAGMHRRDPVHHQLLKANAAREAGMDTEVGRANWAAVISEVLAADGRAPVSIGDPGDGTLFDALRAEAEPRHVDGPRVTVLVPSFNGSDFLETTLRCLVRQTWKDLEIIVVDDGSDEPHRRMTREACERYGDDVIFVQQPENLGAYCARNRGLELSTGEYITVHDDDDWSHPEKIEVQVRDLLERGPRSANMTRHVRTAPSLRMARINNNPSFSQGNFSSLMFHRSILEEVGVWDDVNRGADAEFRDRLVKVIGEPVEILGDAPLSFTRTHEASLTSNEIGRGYLDPARLLYQASYQRAHAQRDIDGENSWDTTFVRPANMAPGARGKHLGTFDVVFATDFRFPGGTSSLTLNEIETASLAGKRVGVLQLDSALNHYAAPIADRLFELASAENVELLSLKDAADVPSMIIRHPSVLQFLDNQESALRIGALTVIVNNPPVLTGGTGIMFSFEDVRRNAYDVFGVVPEVIAESGVTKEQCLRVAPIGSMDEGVWPGSIDIERFVPTEPRNFDRKPVLGRHSRDNQLKWPDRAEDVYSVYEGGEDFDVRILGGVNSLPSEVADRLRRDSDVIEFGDADPSEFLTSLDFWAYFHSDSLTESFGMATVEAMASGLVVFLPHYMEPTFGEGAQYAEPHEVRERIMEIWADPNEYRRLSELARKTAEERFSARALLERMDVRIERGRNTLEADR</sequence>
<dbReference type="EMBL" id="PNFZ01000012">
    <property type="protein sequence ID" value="PMB96966.1"/>
    <property type="molecule type" value="Genomic_DNA"/>
</dbReference>
<dbReference type="InterPro" id="IPR001173">
    <property type="entry name" value="Glyco_trans_2-like"/>
</dbReference>
<evidence type="ECO:0000313" key="3">
    <source>
        <dbReference type="EMBL" id="PMB96966.1"/>
    </source>
</evidence>
<dbReference type="InterPro" id="IPR029044">
    <property type="entry name" value="Nucleotide-diphossugar_trans"/>
</dbReference>
<feature type="domain" description="Glycosyltransferase 2-like" evidence="2">
    <location>
        <begin position="345"/>
        <end position="475"/>
    </location>
</feature>
<proteinExistence type="predicted"/>
<dbReference type="PANTHER" id="PTHR22916">
    <property type="entry name" value="GLYCOSYLTRANSFERASE"/>
    <property type="match status" value="1"/>
</dbReference>
<evidence type="ECO:0000256" key="1">
    <source>
        <dbReference type="SAM" id="Phobius"/>
    </source>
</evidence>
<dbReference type="AlphaFoldDB" id="A0A2N6PE73"/>
<keyword evidence="1" id="KW-0472">Membrane</keyword>
<dbReference type="Gene3D" id="3.90.550.10">
    <property type="entry name" value="Spore Coat Polysaccharide Biosynthesis Protein SpsA, Chain A"/>
    <property type="match status" value="1"/>
</dbReference>
<dbReference type="Gene3D" id="3.40.50.2000">
    <property type="entry name" value="Glycogen Phosphorylase B"/>
    <property type="match status" value="1"/>
</dbReference>
<dbReference type="Proteomes" id="UP000235703">
    <property type="component" value="Unassembled WGS sequence"/>
</dbReference>
<keyword evidence="1" id="KW-1133">Transmembrane helix</keyword>
<dbReference type="SUPFAM" id="SSF53756">
    <property type="entry name" value="UDP-Glycosyltransferase/glycogen phosphorylase"/>
    <property type="match status" value="1"/>
</dbReference>
<name>A0A2N6PE73_9MICO</name>